<comment type="caution">
    <text evidence="1">The sequence shown here is derived from an EMBL/GenBank/DDBJ whole genome shotgun (WGS) entry which is preliminary data.</text>
</comment>
<accession>A0A645FAG4</accession>
<name>A0A645FAG4_9ZZZZ</name>
<gene>
    <name evidence="1" type="ORF">SDC9_157847</name>
</gene>
<protein>
    <submittedName>
        <fullName evidence="1">Uncharacterized protein</fullName>
    </submittedName>
</protein>
<proteinExistence type="predicted"/>
<dbReference type="EMBL" id="VSSQ01056706">
    <property type="protein sequence ID" value="MPN10552.1"/>
    <property type="molecule type" value="Genomic_DNA"/>
</dbReference>
<dbReference type="AlphaFoldDB" id="A0A645FAG4"/>
<sequence length="63" mass="6226">MLAQGLGEFGELGDAPVDGVVERALVDFKVVARVERDHGAAFVVVSGVEPAAQGFGGDGGGAA</sequence>
<reference evidence="1" key="1">
    <citation type="submission" date="2019-08" db="EMBL/GenBank/DDBJ databases">
        <authorList>
            <person name="Kucharzyk K."/>
            <person name="Murdoch R.W."/>
            <person name="Higgins S."/>
            <person name="Loffler F."/>
        </authorList>
    </citation>
    <scope>NUCLEOTIDE SEQUENCE</scope>
</reference>
<organism evidence="1">
    <name type="scientific">bioreactor metagenome</name>
    <dbReference type="NCBI Taxonomy" id="1076179"/>
    <lineage>
        <taxon>unclassified sequences</taxon>
        <taxon>metagenomes</taxon>
        <taxon>ecological metagenomes</taxon>
    </lineage>
</organism>
<evidence type="ECO:0000313" key="1">
    <source>
        <dbReference type="EMBL" id="MPN10552.1"/>
    </source>
</evidence>